<gene>
    <name evidence="6" type="ORF">OR37_00527</name>
</gene>
<dbReference type="AlphaFoldDB" id="R0EQ99"/>
<dbReference type="InterPro" id="IPR005119">
    <property type="entry name" value="LysR_subst-bd"/>
</dbReference>
<dbReference type="Pfam" id="PF03466">
    <property type="entry name" value="LysR_substrate"/>
    <property type="match status" value="1"/>
</dbReference>
<dbReference type="EMBL" id="APMP01000001">
    <property type="protein sequence ID" value="ENZ84019.1"/>
    <property type="molecule type" value="Genomic_DNA"/>
</dbReference>
<keyword evidence="2" id="KW-0805">Transcription regulation</keyword>
<keyword evidence="4" id="KW-0804">Transcription</keyword>
<protein>
    <submittedName>
        <fullName evidence="6">Transcriptional regulator</fullName>
    </submittedName>
</protein>
<reference evidence="6 7" key="1">
    <citation type="journal article" date="2013" name="Genome Announc.">
        <title>Draft Genome Sequence for Caulobacter sp. Strain OR37, a Bacterium Tolerant to Heavy Metals.</title>
        <authorList>
            <person name="Utturkar S.M."/>
            <person name="Bollmann A."/>
            <person name="Brzoska R.M."/>
            <person name="Klingeman D.M."/>
            <person name="Epstein S.E."/>
            <person name="Palumbo A.V."/>
            <person name="Brown S.D."/>
        </authorList>
    </citation>
    <scope>NUCLEOTIDE SEQUENCE [LARGE SCALE GENOMIC DNA]</scope>
    <source>
        <strain evidence="6 7">OR37</strain>
    </source>
</reference>
<dbReference type="Gene3D" id="3.40.190.10">
    <property type="entry name" value="Periplasmic binding protein-like II"/>
    <property type="match status" value="2"/>
</dbReference>
<comment type="similarity">
    <text evidence="1">Belongs to the LysR transcriptional regulatory family.</text>
</comment>
<dbReference type="SUPFAM" id="SSF46785">
    <property type="entry name" value="Winged helix' DNA-binding domain"/>
    <property type="match status" value="1"/>
</dbReference>
<evidence type="ECO:0000256" key="1">
    <source>
        <dbReference type="ARBA" id="ARBA00009437"/>
    </source>
</evidence>
<keyword evidence="7" id="KW-1185">Reference proteome</keyword>
<dbReference type="InterPro" id="IPR036390">
    <property type="entry name" value="WH_DNA-bd_sf"/>
</dbReference>
<evidence type="ECO:0000256" key="3">
    <source>
        <dbReference type="ARBA" id="ARBA00023125"/>
    </source>
</evidence>
<dbReference type="Proteomes" id="UP000013063">
    <property type="component" value="Unassembled WGS sequence"/>
</dbReference>
<dbReference type="PANTHER" id="PTHR30537:SF79">
    <property type="entry name" value="TRANSCRIPTIONAL REGULATOR-RELATED"/>
    <property type="match status" value="1"/>
</dbReference>
<dbReference type="PATRIC" id="fig|1292034.3.peg.524"/>
<comment type="caution">
    <text evidence="6">The sequence shown here is derived from an EMBL/GenBank/DDBJ whole genome shotgun (WGS) entry which is preliminary data.</text>
</comment>
<dbReference type="RefSeq" id="WP_004615615.1">
    <property type="nucleotide sequence ID" value="NZ_APMP01000001.1"/>
</dbReference>
<dbReference type="eggNOG" id="COG0583">
    <property type="taxonomic scope" value="Bacteria"/>
</dbReference>
<dbReference type="InterPro" id="IPR036388">
    <property type="entry name" value="WH-like_DNA-bd_sf"/>
</dbReference>
<dbReference type="STRING" id="1292034.OR37_00527"/>
<evidence type="ECO:0000259" key="5">
    <source>
        <dbReference type="PROSITE" id="PS50931"/>
    </source>
</evidence>
<feature type="domain" description="HTH lysR-type" evidence="5">
    <location>
        <begin position="6"/>
        <end position="63"/>
    </location>
</feature>
<evidence type="ECO:0000256" key="4">
    <source>
        <dbReference type="ARBA" id="ARBA00023163"/>
    </source>
</evidence>
<dbReference type="GO" id="GO:0003700">
    <property type="term" value="F:DNA-binding transcription factor activity"/>
    <property type="evidence" value="ECO:0007669"/>
    <property type="project" value="InterPro"/>
</dbReference>
<dbReference type="PANTHER" id="PTHR30537">
    <property type="entry name" value="HTH-TYPE TRANSCRIPTIONAL REGULATOR"/>
    <property type="match status" value="1"/>
</dbReference>
<dbReference type="InterPro" id="IPR000847">
    <property type="entry name" value="LysR_HTH_N"/>
</dbReference>
<dbReference type="Pfam" id="PF00126">
    <property type="entry name" value="HTH_1"/>
    <property type="match status" value="1"/>
</dbReference>
<dbReference type="GO" id="GO:0043565">
    <property type="term" value="F:sequence-specific DNA binding"/>
    <property type="evidence" value="ECO:0007669"/>
    <property type="project" value="TreeGrafter"/>
</dbReference>
<dbReference type="Gene3D" id="1.10.10.10">
    <property type="entry name" value="Winged helix-like DNA-binding domain superfamily/Winged helix DNA-binding domain"/>
    <property type="match status" value="1"/>
</dbReference>
<evidence type="ECO:0000313" key="6">
    <source>
        <dbReference type="EMBL" id="ENZ84019.1"/>
    </source>
</evidence>
<dbReference type="PROSITE" id="PS50931">
    <property type="entry name" value="HTH_LYSR"/>
    <property type="match status" value="1"/>
</dbReference>
<keyword evidence="3" id="KW-0238">DNA-binding</keyword>
<accession>R0EQ99</accession>
<name>R0EQ99_CAUVI</name>
<evidence type="ECO:0000313" key="7">
    <source>
        <dbReference type="Proteomes" id="UP000013063"/>
    </source>
</evidence>
<dbReference type="SUPFAM" id="SSF53850">
    <property type="entry name" value="Periplasmic binding protein-like II"/>
    <property type="match status" value="1"/>
</dbReference>
<proteinExistence type="inferred from homology"/>
<sequence>MLRQTPPLEAAEAFLVAARTASFRAGATELALSPSAFSRRIQLLESFVGAPLFDRSGPTPRLTEIGARYLDEIAPALEVIRRATRRLRAPGGAVRVSASHSFAVTWLMPRLGALRARGLEIELIIRQGLDGLRDGQADLAICGGDAAPADFASEVLVELDAFVVSAPTPAGGAPVEQIDDLSDHALLTTAGGANLWSRWFEQVGRPAAPPRASQTFPTLQAMYEAAASGMGLALAVPLASERLLAEGRLVRRLNAGAPIGQQYRVVHAERPRRACTAHEAFVDWLKTETAASRDRFHSTPVAHEHYA</sequence>
<dbReference type="GO" id="GO:0006351">
    <property type="term" value="P:DNA-templated transcription"/>
    <property type="evidence" value="ECO:0007669"/>
    <property type="project" value="TreeGrafter"/>
</dbReference>
<dbReference type="InterPro" id="IPR058163">
    <property type="entry name" value="LysR-type_TF_proteobact-type"/>
</dbReference>
<organism evidence="6 7">
    <name type="scientific">Caulobacter vibrioides OR37</name>
    <dbReference type="NCBI Taxonomy" id="1292034"/>
    <lineage>
        <taxon>Bacteria</taxon>
        <taxon>Pseudomonadati</taxon>
        <taxon>Pseudomonadota</taxon>
        <taxon>Alphaproteobacteria</taxon>
        <taxon>Caulobacterales</taxon>
        <taxon>Caulobacteraceae</taxon>
        <taxon>Caulobacter</taxon>
    </lineage>
</organism>
<evidence type="ECO:0000256" key="2">
    <source>
        <dbReference type="ARBA" id="ARBA00023015"/>
    </source>
</evidence>